<dbReference type="PANTHER" id="PTHR30217:SF12">
    <property type="entry name" value="U32 FAMILY PEPTIDASE"/>
    <property type="match status" value="1"/>
</dbReference>
<reference evidence="1 2" key="1">
    <citation type="journal article" date="2011" name="J. Bacteriol.">
        <title>Complete genome sequence of the cellulose-degrading bacterium Cellulosilyticum lentocellum.</title>
        <authorList>
            <consortium name="US DOE Joint Genome Institute"/>
            <person name="Miller D.A."/>
            <person name="Suen G."/>
            <person name="Bruce D."/>
            <person name="Copeland A."/>
            <person name="Cheng J.F."/>
            <person name="Detter C."/>
            <person name="Goodwin L.A."/>
            <person name="Han C.S."/>
            <person name="Hauser L.J."/>
            <person name="Land M.L."/>
            <person name="Lapidus A."/>
            <person name="Lucas S."/>
            <person name="Meincke L."/>
            <person name="Pitluck S."/>
            <person name="Tapia R."/>
            <person name="Teshima H."/>
            <person name="Woyke T."/>
            <person name="Fox B.G."/>
            <person name="Angert E.R."/>
            <person name="Currie C.R."/>
        </authorList>
    </citation>
    <scope>NUCLEOTIDE SEQUENCE [LARGE SCALE GENOMIC DNA]</scope>
    <source>
        <strain evidence="2">ATCC 49066 / DSM 5427 / NCIMB 11756 / RHM5</strain>
    </source>
</reference>
<protein>
    <submittedName>
        <fullName evidence="1">Peptidase U32</fullName>
    </submittedName>
</protein>
<proteinExistence type="predicted"/>
<dbReference type="eggNOG" id="COG0826">
    <property type="taxonomic scope" value="Bacteria"/>
</dbReference>
<organism evidence="1 2">
    <name type="scientific">Cellulosilyticum lentocellum (strain ATCC 49066 / DSM 5427 / NCIMB 11756 / RHM5)</name>
    <name type="common">Clostridium lentocellum</name>
    <dbReference type="NCBI Taxonomy" id="642492"/>
    <lineage>
        <taxon>Bacteria</taxon>
        <taxon>Bacillati</taxon>
        <taxon>Bacillota</taxon>
        <taxon>Clostridia</taxon>
        <taxon>Lachnospirales</taxon>
        <taxon>Cellulosilyticaceae</taxon>
        <taxon>Cellulosilyticum</taxon>
    </lineage>
</organism>
<dbReference type="InterPro" id="IPR001539">
    <property type="entry name" value="Peptidase_U32"/>
</dbReference>
<dbReference type="HOGENOM" id="CLU_011540_4_0_9"/>
<keyword evidence="2" id="KW-1185">Reference proteome</keyword>
<dbReference type="EMBL" id="CP002582">
    <property type="protein sequence ID" value="ADZ84215.1"/>
    <property type="molecule type" value="Genomic_DNA"/>
</dbReference>
<dbReference type="Proteomes" id="UP000008467">
    <property type="component" value="Chromosome"/>
</dbReference>
<sequence>MSRFFNGQEVELLAPAGNFEIFKEVIQTGADAVYFGGKNFNMRMHRKDFNFTQEEIRQAVEMAHALNKKVYITVNNLLSHEDLKHIEDYLVFLNEVGPDALIVQDVCLIEKIKEMKLDLTIHASVMMNVHNLPMIKTLRNLGVTRIVASREMSLAQIKALHVQTDMEFEYFVHGDMCIAHGAQCTYSGMVFGQSSNRGRCMKPCRWGYKAIKDNKLYDTTYPLAVKDMAMYSHIPELIDAGVVSFKIEGRMRSMDYLATIIKAYSEAIDRYIQDPIDYNREQDLALLKANRNRDLSTAYAFGKPGLQNINRRYEGTGKFYSTGKVFSQPVEEIEMKEERLQVIREVLTGNQVITKGPELTIRVNDYESAVLALSLGVEHIYLSGDTYEPSKPFSVAQIKDLTTRKAGSKIYLALPRMMYEEDFKVYHHYLSQDLGLDGLLITELGAIGEYKHLGLELIGDFSLNVYNAEMAKFYQHQGLERITLSIESPLYNTRDFLAASSMPVEVIVHGRPAVMYMEHDLYDNTKALAGAELDETHYKEGILYLIDDKGYEHPIYRDCKGRNHMLLTKELAYLPFIEALYKAGATYFRIEGASYNCEELEHIIRLYQAAQKAIVQKEEMPQFIRGEKGYTLGALQFD</sequence>
<evidence type="ECO:0000313" key="1">
    <source>
        <dbReference type="EMBL" id="ADZ84215.1"/>
    </source>
</evidence>
<dbReference type="PANTHER" id="PTHR30217">
    <property type="entry name" value="PEPTIDASE U32 FAMILY"/>
    <property type="match status" value="1"/>
</dbReference>
<name>F2JHH6_CELLD</name>
<dbReference type="KEGG" id="cle:Clole_2509"/>
<evidence type="ECO:0000313" key="2">
    <source>
        <dbReference type="Proteomes" id="UP000008467"/>
    </source>
</evidence>
<accession>F2JHH6</accession>
<dbReference type="RefSeq" id="WP_013657508.1">
    <property type="nucleotide sequence ID" value="NC_015275.1"/>
</dbReference>
<dbReference type="InterPro" id="IPR051454">
    <property type="entry name" value="RNA/ubiquinone_mod_enzymes"/>
</dbReference>
<dbReference type="AlphaFoldDB" id="F2JHH6"/>
<dbReference type="Pfam" id="PF01136">
    <property type="entry name" value="Peptidase_U32"/>
    <property type="match status" value="2"/>
</dbReference>
<gene>
    <name evidence="1" type="ordered locus">Clole_2509</name>
</gene>
<dbReference type="STRING" id="642492.Clole_2509"/>